<dbReference type="SMART" id="SM00558">
    <property type="entry name" value="JmjC"/>
    <property type="match status" value="1"/>
</dbReference>
<keyword evidence="10" id="KW-0539">Nucleus</keyword>
<keyword evidence="16" id="KW-1185">Reference proteome</keyword>
<protein>
    <submittedName>
        <fullName evidence="17">JmjC domain-containing protein</fullName>
    </submittedName>
</protein>
<dbReference type="AlphaFoldDB" id="A0A0N4UPJ9"/>
<evidence type="ECO:0000256" key="4">
    <source>
        <dbReference type="ARBA" id="ARBA00022723"/>
    </source>
</evidence>
<keyword evidence="4" id="KW-0479">Metal-binding</keyword>
<dbReference type="GO" id="GO:0046872">
    <property type="term" value="F:metal ion binding"/>
    <property type="evidence" value="ECO:0007669"/>
    <property type="project" value="UniProtKB-KW"/>
</dbReference>
<evidence type="ECO:0000256" key="12">
    <source>
        <dbReference type="PROSITE-ProRule" id="PRU00339"/>
    </source>
</evidence>
<dbReference type="InterPro" id="IPR051630">
    <property type="entry name" value="Corepressor-Demethylase"/>
</dbReference>
<sequence>MNIAVEPSLNVSELEKIGKLSSLDFAHYWIKVDENGNNAEKIFLFKAIRVLENLLVHLMENSAGDSKDNDLFANYMKLGHVNLLAKDFAKALSAYQKAYNLNNDRFWKDPSSFFGLGMVYFHFRANLIATEAFNQLLFTFPNLSISVEVHARLGFLYKNLERFELALKHFNAAVNDVTESSFLSKIELRFHIAHCYDCAGDLDRAFNEYHSLTAVQSNQLSSSLRAQILRQLGWICYRQECPAENRQQKIFEAEQYLIQSRDLEPSCGKTYYYLGRCYGELPERAHDAFANYRHSIDKSEADADTWCSIGVLYQQQTQPMDALQAFICAVQLDNEHSAAWSDLGRLYEVNCQFSDALRCFKKALKYRPVAPEALKARIRVLEKELHPSLIGNPRSLPPNKLPGLDEAWRLPIPAELSQRQEEFLKVKQQRYRDGVPLITMDLQHFLKSNESVSSINEKLLEVLRSNKSNIAIQNPILILHFDHKCNEKKEEIRERKHLQDSSALPLVSQDDVLNILGSVSVKQETINISDTIAVTDSSKTNQKNVNQEAAIPVQVNSSSVILDFPHSFSLTAKLKVSTTIVSSELMEKCRKRFERPNEFAEIFDERVPPPKKIFPKIERLSAEKLLRQTPVIIVESRKDAHSFELQNFCYNNTITLVRGLTTIEIKTQYRMPSDFNVDHLGNPTWACCSTRSFSTITKYAQYQAQSFQHAIKEEAEKLRAAGAKYGSIAAASNETGNISTKRRRSFFFEESSMPMKILKYATNIDLSDEKKFKVQLAELNKLPAFCRLVAASNMLTHLGHIVYGMNTVQMFMKVPGARISGHLENSCFASININIGPGECEWFAVPYEYWPIIDDMLRERGLEFLKGSWWPDIDDLLDADIPIYRFVQKAGDLVWVGSGCIYWVQSLGWCNKIAWNVGPLTAFQLQIALDMHEWNRLHVGGQFLDLFIHITGYKSLVPMQHLCWQMARNVRFSNRDLFVTIKQVLIRSLAYCKMIAEAITIAGKPIKMLSRQKGEASHYCSVCEIEVWNLLFVREVNGKYPVYCVQCARKADFTNFAILQQYTFDDLSTIFDQFRLYPIIYQMCT</sequence>
<dbReference type="Gene3D" id="1.20.58.1370">
    <property type="match status" value="1"/>
</dbReference>
<evidence type="ECO:0000259" key="13">
    <source>
        <dbReference type="PROSITE" id="PS51184"/>
    </source>
</evidence>
<proteinExistence type="inferred from homology"/>
<reference evidence="14 16" key="2">
    <citation type="submission" date="2018-11" db="EMBL/GenBank/DDBJ databases">
        <authorList>
            <consortium name="Pathogen Informatics"/>
        </authorList>
    </citation>
    <scope>NUCLEOTIDE SEQUENCE [LARGE SCALE GENOMIC DNA]</scope>
</reference>
<dbReference type="GO" id="GO:0000978">
    <property type="term" value="F:RNA polymerase II cis-regulatory region sequence-specific DNA binding"/>
    <property type="evidence" value="ECO:0007669"/>
    <property type="project" value="TreeGrafter"/>
</dbReference>
<dbReference type="GO" id="GO:0031490">
    <property type="term" value="F:chromatin DNA binding"/>
    <property type="evidence" value="ECO:0007669"/>
    <property type="project" value="TreeGrafter"/>
</dbReference>
<evidence type="ECO:0000256" key="10">
    <source>
        <dbReference type="ARBA" id="ARBA00023242"/>
    </source>
</evidence>
<keyword evidence="12" id="KW-0802">TPR repeat</keyword>
<comment type="cofactor">
    <cofactor evidence="1">
        <name>Fe(2+)</name>
        <dbReference type="ChEBI" id="CHEBI:29033"/>
    </cofactor>
</comment>
<dbReference type="InterPro" id="IPR011990">
    <property type="entry name" value="TPR-like_helical_dom_sf"/>
</dbReference>
<dbReference type="SUPFAM" id="SSF48452">
    <property type="entry name" value="TPR-like"/>
    <property type="match status" value="2"/>
</dbReference>
<evidence type="ECO:0000256" key="5">
    <source>
        <dbReference type="ARBA" id="ARBA00022833"/>
    </source>
</evidence>
<evidence type="ECO:0000256" key="1">
    <source>
        <dbReference type="ARBA" id="ARBA00001954"/>
    </source>
</evidence>
<accession>A0A0N4UPJ9</accession>
<feature type="domain" description="JmjC" evidence="13">
    <location>
        <begin position="771"/>
        <end position="934"/>
    </location>
</feature>
<dbReference type="PANTHER" id="PTHR14017">
    <property type="entry name" value="LYSINE-SPECIFIC DEMETHYLASE"/>
    <property type="match status" value="1"/>
</dbReference>
<evidence type="ECO:0000313" key="17">
    <source>
        <dbReference type="WBParaSite" id="DME_0000989001-mRNA-1"/>
    </source>
</evidence>
<dbReference type="PANTHER" id="PTHR14017:SF1">
    <property type="entry name" value="LD02225P"/>
    <property type="match status" value="1"/>
</dbReference>
<gene>
    <name evidence="14" type="ORF">DME_LOCUS10793</name>
</gene>
<organism evidence="15 17">
    <name type="scientific">Dracunculus medinensis</name>
    <name type="common">Guinea worm</name>
    <dbReference type="NCBI Taxonomy" id="318479"/>
    <lineage>
        <taxon>Eukaryota</taxon>
        <taxon>Metazoa</taxon>
        <taxon>Ecdysozoa</taxon>
        <taxon>Nematoda</taxon>
        <taxon>Chromadorea</taxon>
        <taxon>Rhabditida</taxon>
        <taxon>Spirurina</taxon>
        <taxon>Dracunculoidea</taxon>
        <taxon>Dracunculidae</taxon>
        <taxon>Dracunculus</taxon>
    </lineage>
</organism>
<evidence type="ECO:0000256" key="8">
    <source>
        <dbReference type="ARBA" id="ARBA00023002"/>
    </source>
</evidence>
<dbReference type="InterPro" id="IPR048560">
    <property type="entry name" value="KDM6A_B-like_GATAL"/>
</dbReference>
<evidence type="ECO:0000256" key="6">
    <source>
        <dbReference type="ARBA" id="ARBA00022853"/>
    </source>
</evidence>
<evidence type="ECO:0000256" key="3">
    <source>
        <dbReference type="ARBA" id="ARBA00022553"/>
    </source>
</evidence>
<dbReference type="Gene3D" id="2.10.110.20">
    <property type="match status" value="1"/>
</dbReference>
<dbReference type="STRING" id="318479.A0A0N4UPJ9"/>
<dbReference type="Proteomes" id="UP000038040">
    <property type="component" value="Unplaced"/>
</dbReference>
<dbReference type="SMART" id="SM00028">
    <property type="entry name" value="TPR"/>
    <property type="match status" value="6"/>
</dbReference>
<dbReference type="Proteomes" id="UP000274756">
    <property type="component" value="Unassembled WGS sequence"/>
</dbReference>
<feature type="repeat" description="TPR" evidence="12">
    <location>
        <begin position="337"/>
        <end position="370"/>
    </location>
</feature>
<evidence type="ECO:0000313" key="14">
    <source>
        <dbReference type="EMBL" id="VDN60820.1"/>
    </source>
</evidence>
<evidence type="ECO:0000256" key="9">
    <source>
        <dbReference type="ARBA" id="ARBA00023004"/>
    </source>
</evidence>
<keyword evidence="6" id="KW-0156">Chromatin regulator</keyword>
<dbReference type="SUPFAM" id="SSF51197">
    <property type="entry name" value="Clavaminate synthase-like"/>
    <property type="match status" value="1"/>
</dbReference>
<name>A0A0N4UPJ9_DRAME</name>
<evidence type="ECO:0000256" key="11">
    <source>
        <dbReference type="ARBA" id="ARBA00034483"/>
    </source>
</evidence>
<reference evidence="17" key="1">
    <citation type="submission" date="2017-02" db="UniProtKB">
        <authorList>
            <consortium name="WormBaseParasite"/>
        </authorList>
    </citation>
    <scope>IDENTIFICATION</scope>
</reference>
<dbReference type="Pfam" id="PF21322">
    <property type="entry name" value="KDM6_C-hel"/>
    <property type="match status" value="1"/>
</dbReference>
<keyword evidence="3" id="KW-0597">Phosphoprotein</keyword>
<keyword evidence="9" id="KW-0408">Iron</keyword>
<evidence type="ECO:0000256" key="7">
    <source>
        <dbReference type="ARBA" id="ARBA00022964"/>
    </source>
</evidence>
<keyword evidence="5" id="KW-0862">Zinc</keyword>
<dbReference type="PROSITE" id="PS50005">
    <property type="entry name" value="TPR"/>
    <property type="match status" value="4"/>
</dbReference>
<dbReference type="Pfam" id="PF02373">
    <property type="entry name" value="JmjC"/>
    <property type="match status" value="1"/>
</dbReference>
<feature type="repeat" description="TPR" evidence="12">
    <location>
        <begin position="147"/>
        <end position="180"/>
    </location>
</feature>
<dbReference type="GO" id="GO:0044666">
    <property type="term" value="C:MLL3/4 complex"/>
    <property type="evidence" value="ECO:0007669"/>
    <property type="project" value="TreeGrafter"/>
</dbReference>
<dbReference type="Gene3D" id="2.60.120.650">
    <property type="entry name" value="Cupin"/>
    <property type="match status" value="1"/>
</dbReference>
<dbReference type="InterPro" id="IPR046941">
    <property type="entry name" value="KDM6_GATAL_sf"/>
</dbReference>
<dbReference type="OrthoDB" id="418911at2759"/>
<dbReference type="Pfam" id="PF21326">
    <property type="entry name" value="KDM6_GATAL"/>
    <property type="match status" value="1"/>
</dbReference>
<feature type="repeat" description="TPR" evidence="12">
    <location>
        <begin position="72"/>
        <end position="105"/>
    </location>
</feature>
<dbReference type="PROSITE" id="PS51184">
    <property type="entry name" value="JMJC"/>
    <property type="match status" value="1"/>
</dbReference>
<dbReference type="EMBL" id="UYYG01001248">
    <property type="protein sequence ID" value="VDN60820.1"/>
    <property type="molecule type" value="Genomic_DNA"/>
</dbReference>
<evidence type="ECO:0000256" key="2">
    <source>
        <dbReference type="ARBA" id="ARBA00004123"/>
    </source>
</evidence>
<evidence type="ECO:0000313" key="15">
    <source>
        <dbReference type="Proteomes" id="UP000038040"/>
    </source>
</evidence>
<dbReference type="InterPro" id="IPR003347">
    <property type="entry name" value="JmjC_dom"/>
</dbReference>
<comment type="subcellular location">
    <subcellularLocation>
        <location evidence="2">Nucleus</location>
    </subcellularLocation>
</comment>
<dbReference type="Gene3D" id="1.25.40.10">
    <property type="entry name" value="Tetratricopeptide repeat domain"/>
    <property type="match status" value="2"/>
</dbReference>
<dbReference type="WBParaSite" id="DME_0000989001-mRNA-1">
    <property type="protein sequence ID" value="DME_0000989001-mRNA-1"/>
    <property type="gene ID" value="DME_0000989001"/>
</dbReference>
<dbReference type="GO" id="GO:0010468">
    <property type="term" value="P:regulation of gene expression"/>
    <property type="evidence" value="ECO:0007669"/>
    <property type="project" value="TreeGrafter"/>
</dbReference>
<keyword evidence="7" id="KW-0223">Dioxygenase</keyword>
<evidence type="ECO:0000313" key="16">
    <source>
        <dbReference type="Proteomes" id="UP000274756"/>
    </source>
</evidence>
<comment type="similarity">
    <text evidence="11">Belongs to the UTX family.</text>
</comment>
<dbReference type="InterPro" id="IPR019734">
    <property type="entry name" value="TPR_rpt"/>
</dbReference>
<dbReference type="GO" id="GO:0071558">
    <property type="term" value="F:histone H3K27me2/H3K27me3 demethylase activity"/>
    <property type="evidence" value="ECO:0007669"/>
    <property type="project" value="TreeGrafter"/>
</dbReference>
<dbReference type="InterPro" id="IPR048562">
    <property type="entry name" value="KDM6A_B-like_C-hel"/>
</dbReference>
<keyword evidence="8" id="KW-0560">Oxidoreductase</keyword>
<feature type="repeat" description="TPR" evidence="12">
    <location>
        <begin position="303"/>
        <end position="336"/>
    </location>
</feature>